<keyword evidence="3" id="KW-1185">Reference proteome</keyword>
<proteinExistence type="predicted"/>
<accession>A0A8T0ILU3</accession>
<sequence length="118" mass="13891">MTRRVRRRKRRRRRQPKKEQFKMQPEKKTSNNEETRKNRARSALVARLPGGAFREFLVQNVPGYTSLEDTLIDEYVKTVGKWEGWLFFYLGVIYILKNFTQTQNPLVMAPSSLVAASL</sequence>
<dbReference type="EMBL" id="CM026423">
    <property type="protein sequence ID" value="KAG0583995.1"/>
    <property type="molecule type" value="Genomic_DNA"/>
</dbReference>
<evidence type="ECO:0000313" key="3">
    <source>
        <dbReference type="Proteomes" id="UP000822688"/>
    </source>
</evidence>
<organism evidence="2 3">
    <name type="scientific">Ceratodon purpureus</name>
    <name type="common">Fire moss</name>
    <name type="synonym">Dicranum purpureum</name>
    <dbReference type="NCBI Taxonomy" id="3225"/>
    <lineage>
        <taxon>Eukaryota</taxon>
        <taxon>Viridiplantae</taxon>
        <taxon>Streptophyta</taxon>
        <taxon>Embryophyta</taxon>
        <taxon>Bryophyta</taxon>
        <taxon>Bryophytina</taxon>
        <taxon>Bryopsida</taxon>
        <taxon>Dicranidae</taxon>
        <taxon>Pseudoditrichales</taxon>
        <taxon>Ditrichaceae</taxon>
        <taxon>Ceratodon</taxon>
    </lineage>
</organism>
<evidence type="ECO:0000313" key="2">
    <source>
        <dbReference type="EMBL" id="KAG0583995.1"/>
    </source>
</evidence>
<feature type="compositionally biased region" description="Basic residues" evidence="1">
    <location>
        <begin position="1"/>
        <end position="16"/>
    </location>
</feature>
<protein>
    <submittedName>
        <fullName evidence="2">Uncharacterized protein</fullName>
    </submittedName>
</protein>
<dbReference type="AlphaFoldDB" id="A0A8T0ILU3"/>
<comment type="caution">
    <text evidence="2">The sequence shown here is derived from an EMBL/GenBank/DDBJ whole genome shotgun (WGS) entry which is preliminary data.</text>
</comment>
<evidence type="ECO:0000256" key="1">
    <source>
        <dbReference type="SAM" id="MobiDB-lite"/>
    </source>
</evidence>
<feature type="region of interest" description="Disordered" evidence="1">
    <location>
        <begin position="1"/>
        <end position="41"/>
    </location>
</feature>
<feature type="compositionally biased region" description="Basic and acidic residues" evidence="1">
    <location>
        <begin position="17"/>
        <end position="37"/>
    </location>
</feature>
<name>A0A8T0ILU3_CERPU</name>
<dbReference type="Proteomes" id="UP000822688">
    <property type="component" value="Chromosome 3"/>
</dbReference>
<reference evidence="2" key="1">
    <citation type="submission" date="2020-06" db="EMBL/GenBank/DDBJ databases">
        <title>WGS assembly of Ceratodon purpureus strain R40.</title>
        <authorList>
            <person name="Carey S.B."/>
            <person name="Jenkins J."/>
            <person name="Shu S."/>
            <person name="Lovell J.T."/>
            <person name="Sreedasyam A."/>
            <person name="Maumus F."/>
            <person name="Tiley G.P."/>
            <person name="Fernandez-Pozo N."/>
            <person name="Barry K."/>
            <person name="Chen C."/>
            <person name="Wang M."/>
            <person name="Lipzen A."/>
            <person name="Daum C."/>
            <person name="Saski C.A."/>
            <person name="Payton A.C."/>
            <person name="Mcbreen J.C."/>
            <person name="Conrad R.E."/>
            <person name="Kollar L.M."/>
            <person name="Olsson S."/>
            <person name="Huttunen S."/>
            <person name="Landis J.B."/>
            <person name="Wickett N.J."/>
            <person name="Johnson M.G."/>
            <person name="Rensing S.A."/>
            <person name="Grimwood J."/>
            <person name="Schmutz J."/>
            <person name="Mcdaniel S.F."/>
        </authorList>
    </citation>
    <scope>NUCLEOTIDE SEQUENCE</scope>
    <source>
        <strain evidence="2">R40</strain>
    </source>
</reference>
<gene>
    <name evidence="2" type="ORF">KC19_3G178400</name>
</gene>